<evidence type="ECO:0000313" key="2">
    <source>
        <dbReference type="EMBL" id="MFB9578647.1"/>
    </source>
</evidence>
<comment type="caution">
    <text evidence="2">The sequence shown here is derived from an EMBL/GenBank/DDBJ whole genome shotgun (WGS) entry which is preliminary data.</text>
</comment>
<sequence length="74" mass="7515">MRSCPDAAHRPTRPDPASTDGPGSDGAHGGAGLALTSSITCASAPPQQPFTTIGEDLAVRQVLASRCETTVPRT</sequence>
<feature type="region of interest" description="Disordered" evidence="1">
    <location>
        <begin position="1"/>
        <end position="33"/>
    </location>
</feature>
<feature type="compositionally biased region" description="Gly residues" evidence="1">
    <location>
        <begin position="23"/>
        <end position="32"/>
    </location>
</feature>
<protein>
    <submittedName>
        <fullName evidence="2">Uncharacterized protein</fullName>
    </submittedName>
</protein>
<name>A0ABV5RN58_9ACTN</name>
<evidence type="ECO:0000313" key="3">
    <source>
        <dbReference type="Proteomes" id="UP001589710"/>
    </source>
</evidence>
<dbReference type="RefSeq" id="WP_345516901.1">
    <property type="nucleotide sequence ID" value="NZ_BAAAXD010000041.1"/>
</dbReference>
<accession>A0ABV5RN58</accession>
<gene>
    <name evidence="2" type="ORF">ACFFTL_41895</name>
</gene>
<dbReference type="EMBL" id="JBHMCG010000188">
    <property type="protein sequence ID" value="MFB9578647.1"/>
    <property type="molecule type" value="Genomic_DNA"/>
</dbReference>
<dbReference type="Proteomes" id="UP001589710">
    <property type="component" value="Unassembled WGS sequence"/>
</dbReference>
<evidence type="ECO:0000256" key="1">
    <source>
        <dbReference type="SAM" id="MobiDB-lite"/>
    </source>
</evidence>
<organism evidence="2 3">
    <name type="scientific">Streptomyces yanii</name>
    <dbReference type="NCBI Taxonomy" id="78510"/>
    <lineage>
        <taxon>Bacteria</taxon>
        <taxon>Bacillati</taxon>
        <taxon>Actinomycetota</taxon>
        <taxon>Actinomycetes</taxon>
        <taxon>Kitasatosporales</taxon>
        <taxon>Streptomycetaceae</taxon>
        <taxon>Streptomyces</taxon>
    </lineage>
</organism>
<reference evidence="2 3" key="1">
    <citation type="submission" date="2024-09" db="EMBL/GenBank/DDBJ databases">
        <authorList>
            <person name="Sun Q."/>
            <person name="Mori K."/>
        </authorList>
    </citation>
    <scope>NUCLEOTIDE SEQUENCE [LARGE SCALE GENOMIC DNA]</scope>
    <source>
        <strain evidence="2 3">JCM 3331</strain>
    </source>
</reference>
<keyword evidence="3" id="KW-1185">Reference proteome</keyword>
<proteinExistence type="predicted"/>